<comment type="caution">
    <text evidence="2">The sequence shown here is derived from an EMBL/GenBank/DDBJ whole genome shotgun (WGS) entry which is preliminary data.</text>
</comment>
<dbReference type="Proteomes" id="UP000604046">
    <property type="component" value="Unassembled WGS sequence"/>
</dbReference>
<dbReference type="OrthoDB" id="429767at2759"/>
<dbReference type="EMBL" id="CAJNDS010002461">
    <property type="protein sequence ID" value="CAE7486121.1"/>
    <property type="molecule type" value="Genomic_DNA"/>
</dbReference>
<feature type="region of interest" description="Disordered" evidence="1">
    <location>
        <begin position="112"/>
        <end position="138"/>
    </location>
</feature>
<name>A0A812SL10_9DINO</name>
<reference evidence="2" key="1">
    <citation type="submission" date="2021-02" db="EMBL/GenBank/DDBJ databases">
        <authorList>
            <person name="Dougan E. K."/>
            <person name="Rhodes N."/>
            <person name="Thang M."/>
            <person name="Chan C."/>
        </authorList>
    </citation>
    <scope>NUCLEOTIDE SEQUENCE</scope>
</reference>
<keyword evidence="3" id="KW-1185">Reference proteome</keyword>
<accession>A0A812SL10</accession>
<evidence type="ECO:0000313" key="2">
    <source>
        <dbReference type="EMBL" id="CAE7486121.1"/>
    </source>
</evidence>
<proteinExistence type="predicted"/>
<evidence type="ECO:0000313" key="3">
    <source>
        <dbReference type="Proteomes" id="UP000604046"/>
    </source>
</evidence>
<dbReference type="AlphaFoldDB" id="A0A812SL10"/>
<gene>
    <name evidence="2" type="ORF">SNAT2548_LOCUS27272</name>
</gene>
<sequence length="509" mass="57594">MEWAALFAFYTLNLAAWYVAEQSAYWPLLGLMRCWAAFLGWYTWDALWCWKASFEHRLDRGKHGSPSNKRRPDLASFESRLDCGKIGSPSNQRRPDLHQAWSELGLGISTSSLSTCTSDGSRPRRRGSASKQLPGLQGTLDDDVATHLDLDHVRLSFESFLWGRIYVGLGAWANMIFGAKDTPGALRFGVWHLLHRLGWPRTVRDPRRTCAELLLQTSLAIYLQELRSIDGCKGATGATGATATFRIPAVPHLVEPGRMEQKSLEVKVDLRKRRLVTATYGDDRLRPDEAMVLLNIACSFMIHPMLHAFANWSTTPESPNKETRRSSIATILFNYYGMNAFAHWCDFVCSLGMGQVSGETFKAMVSCGMRQHVPPHDKVSLLSDHSRFVRFVVKVRRFFLSRFSQYQADFPGIDGEALFLATVVHPLDHFSLVTLQSAHDMVCVNPEFHSDLELIRSTVVMCSDKLWLTYLLHDFSFEGSSHVLFRSTYDYAKTIDAKLAGEMECCVMR</sequence>
<organism evidence="2 3">
    <name type="scientific">Symbiodinium natans</name>
    <dbReference type="NCBI Taxonomy" id="878477"/>
    <lineage>
        <taxon>Eukaryota</taxon>
        <taxon>Sar</taxon>
        <taxon>Alveolata</taxon>
        <taxon>Dinophyceae</taxon>
        <taxon>Suessiales</taxon>
        <taxon>Symbiodiniaceae</taxon>
        <taxon>Symbiodinium</taxon>
    </lineage>
</organism>
<protein>
    <submittedName>
        <fullName evidence="2">Uncharacterized protein</fullName>
    </submittedName>
</protein>
<evidence type="ECO:0000256" key="1">
    <source>
        <dbReference type="SAM" id="MobiDB-lite"/>
    </source>
</evidence>